<dbReference type="Proteomes" id="UP001144978">
    <property type="component" value="Unassembled WGS sequence"/>
</dbReference>
<evidence type="ECO:0000313" key="1">
    <source>
        <dbReference type="EMBL" id="KAJ3010272.1"/>
    </source>
</evidence>
<evidence type="ECO:0000313" key="2">
    <source>
        <dbReference type="Proteomes" id="UP001144978"/>
    </source>
</evidence>
<comment type="caution">
    <text evidence="1">The sequence shown here is derived from an EMBL/GenBank/DDBJ whole genome shotgun (WGS) entry which is preliminary data.</text>
</comment>
<protein>
    <submittedName>
        <fullName evidence="1">Uncharacterized protein</fullName>
    </submittedName>
</protein>
<name>A0ACC1Q5L0_9APHY</name>
<organism evidence="1 2">
    <name type="scientific">Trametes sanguinea</name>
    <dbReference type="NCBI Taxonomy" id="158606"/>
    <lineage>
        <taxon>Eukaryota</taxon>
        <taxon>Fungi</taxon>
        <taxon>Dikarya</taxon>
        <taxon>Basidiomycota</taxon>
        <taxon>Agaricomycotina</taxon>
        <taxon>Agaricomycetes</taxon>
        <taxon>Polyporales</taxon>
        <taxon>Polyporaceae</taxon>
        <taxon>Trametes</taxon>
    </lineage>
</organism>
<keyword evidence="2" id="KW-1185">Reference proteome</keyword>
<accession>A0ACC1Q5L0</accession>
<proteinExistence type="predicted"/>
<reference evidence="1" key="1">
    <citation type="submission" date="2022-08" db="EMBL/GenBank/DDBJ databases">
        <title>Genome Sequence of Pycnoporus sanguineus.</title>
        <authorList>
            <person name="Buettner E."/>
        </authorList>
    </citation>
    <scope>NUCLEOTIDE SEQUENCE</scope>
    <source>
        <strain evidence="1">CG-C14</strain>
    </source>
</reference>
<gene>
    <name evidence="1" type="ORF">NUW54_g2536</name>
</gene>
<dbReference type="EMBL" id="JANSHE010000483">
    <property type="protein sequence ID" value="KAJ3010272.1"/>
    <property type="molecule type" value="Genomic_DNA"/>
</dbReference>
<sequence length="527" mass="60404">MSIRVTRQFPEDPLISLPPLTRHLPEFARTKKLTQERMDGLKINSDGYLWPEEEKPFQHIFSINERVLAFEDADRGTFREDYFSPYIIPTISHVPSVNQNIPISPGIFIVPLKMVLRSEEEWQAMIATLDDFVELFAGRKCYTVLDLFWAFDARKLDPISRDLTAFQTPLGLLRITLMPMGFTNSPAEFQACMTFVLQDEIPHTANVFISDLPIKGPPTECLDDTGKLERFSHSARKRPRPPRHSLARAKTLAGTHQRRFIWEHAQDVHQILHWVGHAGITFSGLKAQICKPEVVIVRQKCTPEGRMPEDDEVAKIRSWMVPKTVKEVRGFIGLCGTVRIWIENFTEKVHPLRELTLNGAEFVWDDRWQAAFDSLKDHMASASALRPIDYTSTNPVILSVDSSKYAVGFILSQIDDDGRRRPARYGSLPMNETESNYSQPKLELDGLYQALRQWRLYLVGVKTLHVEVDAKYIQGMLNEPDLQPNATINRWIPGIPLFDFKLIHVPTTQHKGPDDLSRRPMAEGERD</sequence>